<dbReference type="Ensembl" id="ENSXCOT00000005382.1">
    <property type="protein sequence ID" value="ENSXCOP00000005321.1"/>
    <property type="gene ID" value="ENSXCOG00000004167.1"/>
</dbReference>
<dbReference type="Pfam" id="PF00078">
    <property type="entry name" value="RVT_1"/>
    <property type="match status" value="1"/>
</dbReference>
<dbReference type="AlphaFoldDB" id="A0A3B5L672"/>
<dbReference type="PANTHER" id="PTHR31635">
    <property type="entry name" value="REVERSE TRANSCRIPTASE DOMAIN-CONTAINING PROTEIN-RELATED"/>
    <property type="match status" value="1"/>
</dbReference>
<evidence type="ECO:0000259" key="1">
    <source>
        <dbReference type="Pfam" id="PF00078"/>
    </source>
</evidence>
<dbReference type="PANTHER" id="PTHR31635:SF196">
    <property type="entry name" value="REVERSE TRANSCRIPTASE DOMAIN-CONTAINING PROTEIN-RELATED"/>
    <property type="match status" value="1"/>
</dbReference>
<dbReference type="Proteomes" id="UP000261380">
    <property type="component" value="Unplaced"/>
</dbReference>
<evidence type="ECO:0000313" key="2">
    <source>
        <dbReference type="Ensembl" id="ENSXCOP00000005321.1"/>
    </source>
</evidence>
<organism evidence="2 3">
    <name type="scientific">Xiphophorus couchianus</name>
    <name type="common">Monterrey platyfish</name>
    <dbReference type="NCBI Taxonomy" id="32473"/>
    <lineage>
        <taxon>Eukaryota</taxon>
        <taxon>Metazoa</taxon>
        <taxon>Chordata</taxon>
        <taxon>Craniata</taxon>
        <taxon>Vertebrata</taxon>
        <taxon>Euteleostomi</taxon>
        <taxon>Actinopterygii</taxon>
        <taxon>Neopterygii</taxon>
        <taxon>Teleostei</taxon>
        <taxon>Neoteleostei</taxon>
        <taxon>Acanthomorphata</taxon>
        <taxon>Ovalentaria</taxon>
        <taxon>Atherinomorphae</taxon>
        <taxon>Cyprinodontiformes</taxon>
        <taxon>Poeciliidae</taxon>
        <taxon>Poeciliinae</taxon>
        <taxon>Xiphophorus</taxon>
    </lineage>
</organism>
<name>A0A3B5L672_9TELE</name>
<feature type="domain" description="Reverse transcriptase" evidence="1">
    <location>
        <begin position="12"/>
        <end position="91"/>
    </location>
</feature>
<reference evidence="2" key="2">
    <citation type="submission" date="2025-09" db="UniProtKB">
        <authorList>
            <consortium name="Ensembl"/>
        </authorList>
    </citation>
    <scope>IDENTIFICATION</scope>
</reference>
<dbReference type="STRING" id="32473.ENSXCOP00000005321"/>
<keyword evidence="3" id="KW-1185">Reference proteome</keyword>
<reference evidence="2" key="1">
    <citation type="submission" date="2025-08" db="UniProtKB">
        <authorList>
            <consortium name="Ensembl"/>
        </authorList>
    </citation>
    <scope>IDENTIFICATION</scope>
</reference>
<protein>
    <recommendedName>
        <fullName evidence="1">Reverse transcriptase domain-containing protein</fullName>
    </recommendedName>
</protein>
<accession>A0A3B5L672</accession>
<evidence type="ECO:0000313" key="3">
    <source>
        <dbReference type="Proteomes" id="UP000261380"/>
    </source>
</evidence>
<proteinExistence type="predicted"/>
<dbReference type="GeneTree" id="ENSGT01150000286925"/>
<dbReference type="InterPro" id="IPR000477">
    <property type="entry name" value="RT_dom"/>
</dbReference>
<sequence>KRERPFGIFKSTQFLIERGTKQGDPLSPLLFIIALKPLDQAIRQNKIIKGITMDDVLLLLSNLEESLPPLLDLINNFSELSRYKIYWSKCPCQSFLQDTSPRGPRLPTPELQISLWGRVHAIKMIITPKLNYLFNLLPLKIPHPIFKTLDKMINNFIWEGEKPKMSVLKLQTKIEYGGLRLPDMKLYQEAFINAQITSLMLNNHNSLIWVNLEGEVNAQFKAFDYLSQHPNDGVKSNPITTHIKNVWQHLHKKANTCPFTQGTASVWNNPKIKIEGKMIYWRNWHTKGIDSINCFLQNGTLLSFKQFQELYNLKISGSSYKLGTASQN</sequence>